<accession>A0ABD3PSD2</accession>
<dbReference type="Gene3D" id="3.30.60.30">
    <property type="match status" value="1"/>
</dbReference>
<evidence type="ECO:0000313" key="3">
    <source>
        <dbReference type="Proteomes" id="UP001530400"/>
    </source>
</evidence>
<proteinExistence type="predicted"/>
<keyword evidence="3" id="KW-1185">Reference proteome</keyword>
<dbReference type="PROSITE" id="PS51465">
    <property type="entry name" value="KAZAL_2"/>
    <property type="match status" value="1"/>
</dbReference>
<dbReference type="EMBL" id="JALLPJ020000480">
    <property type="protein sequence ID" value="KAL3790925.1"/>
    <property type="molecule type" value="Genomic_DNA"/>
</dbReference>
<dbReference type="InterPro" id="IPR036058">
    <property type="entry name" value="Kazal_dom_sf"/>
</dbReference>
<name>A0ABD3PSD2_9STRA</name>
<comment type="caution">
    <text evidence="2">The sequence shown here is derived from an EMBL/GenBank/DDBJ whole genome shotgun (WGS) entry which is preliminary data.</text>
</comment>
<dbReference type="InterPro" id="IPR002350">
    <property type="entry name" value="Kazal_dom"/>
</dbReference>
<gene>
    <name evidence="2" type="ORF">ACHAWO_010922</name>
</gene>
<dbReference type="AlphaFoldDB" id="A0ABD3PSD2"/>
<reference evidence="2 3" key="1">
    <citation type="submission" date="2024-10" db="EMBL/GenBank/DDBJ databases">
        <title>Updated reference genomes for cyclostephanoid diatoms.</title>
        <authorList>
            <person name="Roberts W.R."/>
            <person name="Alverson A.J."/>
        </authorList>
    </citation>
    <scope>NUCLEOTIDE SEQUENCE [LARGE SCALE GENOMIC DNA]</scope>
    <source>
        <strain evidence="2 3">AJA010-31</strain>
    </source>
</reference>
<dbReference type="Proteomes" id="UP001530400">
    <property type="component" value="Unassembled WGS sequence"/>
</dbReference>
<dbReference type="SUPFAM" id="SSF100895">
    <property type="entry name" value="Kazal-type serine protease inhibitors"/>
    <property type="match status" value="1"/>
</dbReference>
<dbReference type="Pfam" id="PF00050">
    <property type="entry name" value="Kazal_1"/>
    <property type="match status" value="1"/>
</dbReference>
<sequence>MRRLTNETFGRLKWQGKSNAPLDFSHRQVKSCKTNADCPRRFLCKLPDGDCVNKRKRDLEGHCEELNFFCTRIYRPVCGCDDRTYSNACVCNSKGVNIAFGGYC</sequence>
<evidence type="ECO:0000259" key="1">
    <source>
        <dbReference type="PROSITE" id="PS51465"/>
    </source>
</evidence>
<protein>
    <recommendedName>
        <fullName evidence="1">Kazal-like domain-containing protein</fullName>
    </recommendedName>
</protein>
<feature type="domain" description="Kazal-like" evidence="1">
    <location>
        <begin position="57"/>
        <end position="104"/>
    </location>
</feature>
<evidence type="ECO:0000313" key="2">
    <source>
        <dbReference type="EMBL" id="KAL3790925.1"/>
    </source>
</evidence>
<organism evidence="2 3">
    <name type="scientific">Cyclotella atomus</name>
    <dbReference type="NCBI Taxonomy" id="382360"/>
    <lineage>
        <taxon>Eukaryota</taxon>
        <taxon>Sar</taxon>
        <taxon>Stramenopiles</taxon>
        <taxon>Ochrophyta</taxon>
        <taxon>Bacillariophyta</taxon>
        <taxon>Coscinodiscophyceae</taxon>
        <taxon>Thalassiosirophycidae</taxon>
        <taxon>Stephanodiscales</taxon>
        <taxon>Stephanodiscaceae</taxon>
        <taxon>Cyclotella</taxon>
    </lineage>
</organism>